<dbReference type="AlphaFoldDB" id="A0A498LHK7"/>
<reference evidence="1 2" key="1">
    <citation type="submission" date="2018-03" db="EMBL/GenBank/DDBJ databases">
        <title>Draft genome sequence of Rohu Carp (Labeo rohita).</title>
        <authorList>
            <person name="Das P."/>
            <person name="Kushwaha B."/>
            <person name="Joshi C.G."/>
            <person name="Kumar D."/>
            <person name="Nagpure N.S."/>
            <person name="Sahoo L."/>
            <person name="Das S.P."/>
            <person name="Bit A."/>
            <person name="Patnaik S."/>
            <person name="Meher P.K."/>
            <person name="Jayasankar P."/>
            <person name="Koringa P.G."/>
            <person name="Patel N.V."/>
            <person name="Hinsu A.T."/>
            <person name="Kumar R."/>
            <person name="Pandey M."/>
            <person name="Agarwal S."/>
            <person name="Srivastava S."/>
            <person name="Singh M."/>
            <person name="Iquebal M.A."/>
            <person name="Jaiswal S."/>
            <person name="Angadi U.B."/>
            <person name="Kumar N."/>
            <person name="Raza M."/>
            <person name="Shah T.M."/>
            <person name="Rai A."/>
            <person name="Jena J.K."/>
        </authorList>
    </citation>
    <scope>NUCLEOTIDE SEQUENCE [LARGE SCALE GENOMIC DNA]</scope>
    <source>
        <strain evidence="1">DASCIFA01</strain>
        <tissue evidence="1">Testis</tissue>
    </source>
</reference>
<protein>
    <submittedName>
        <fullName evidence="1">Uncharacterized protein</fullName>
    </submittedName>
</protein>
<proteinExistence type="predicted"/>
<sequence>MYVDSAVHIQYSPATYEASRVEWDPGPLIVTGWSGERPRQGGSQACGEGGDVKRMRAHLLTYGLEVTVLHVGLISKAAALGINLECGLSGGWRAAQPFWVVGSTAWPAT</sequence>
<comment type="caution">
    <text evidence="1">The sequence shown here is derived from an EMBL/GenBank/DDBJ whole genome shotgun (WGS) entry which is preliminary data.</text>
</comment>
<gene>
    <name evidence="1" type="ORF">ROHU_012071</name>
</gene>
<name>A0A498LHK7_LABRO</name>
<organism evidence="1 2">
    <name type="scientific">Labeo rohita</name>
    <name type="common">Indian major carp</name>
    <name type="synonym">Cyprinus rohita</name>
    <dbReference type="NCBI Taxonomy" id="84645"/>
    <lineage>
        <taxon>Eukaryota</taxon>
        <taxon>Metazoa</taxon>
        <taxon>Chordata</taxon>
        <taxon>Craniata</taxon>
        <taxon>Vertebrata</taxon>
        <taxon>Euteleostomi</taxon>
        <taxon>Actinopterygii</taxon>
        <taxon>Neopterygii</taxon>
        <taxon>Teleostei</taxon>
        <taxon>Ostariophysi</taxon>
        <taxon>Cypriniformes</taxon>
        <taxon>Cyprinidae</taxon>
        <taxon>Labeoninae</taxon>
        <taxon>Labeonini</taxon>
        <taxon>Labeo</taxon>
    </lineage>
</organism>
<dbReference type="EMBL" id="QBIY01013355">
    <property type="protein sequence ID" value="RXN07023.1"/>
    <property type="molecule type" value="Genomic_DNA"/>
</dbReference>
<dbReference type="Proteomes" id="UP000290572">
    <property type="component" value="Unassembled WGS sequence"/>
</dbReference>
<keyword evidence="2" id="KW-1185">Reference proteome</keyword>
<evidence type="ECO:0000313" key="2">
    <source>
        <dbReference type="Proteomes" id="UP000290572"/>
    </source>
</evidence>
<accession>A0A498LHK7</accession>
<evidence type="ECO:0000313" key="1">
    <source>
        <dbReference type="EMBL" id="RXN07023.1"/>
    </source>
</evidence>